<keyword evidence="2" id="KW-1133">Transmembrane helix</keyword>
<feature type="region of interest" description="Disordered" evidence="1">
    <location>
        <begin position="29"/>
        <end position="50"/>
    </location>
</feature>
<accession>A0AAD2FCI9</accession>
<evidence type="ECO:0000256" key="3">
    <source>
        <dbReference type="SAM" id="SignalP"/>
    </source>
</evidence>
<name>A0AAD2FCI9_9STRA</name>
<feature type="signal peptide" evidence="3">
    <location>
        <begin position="1"/>
        <end position="24"/>
    </location>
</feature>
<keyword evidence="5" id="KW-1185">Reference proteome</keyword>
<evidence type="ECO:0008006" key="6">
    <source>
        <dbReference type="Google" id="ProtNLM"/>
    </source>
</evidence>
<feature type="compositionally biased region" description="Basic and acidic residues" evidence="1">
    <location>
        <begin position="312"/>
        <end position="325"/>
    </location>
</feature>
<evidence type="ECO:0000313" key="4">
    <source>
        <dbReference type="EMBL" id="CAJ1923579.1"/>
    </source>
</evidence>
<reference evidence="4" key="1">
    <citation type="submission" date="2023-08" db="EMBL/GenBank/DDBJ databases">
        <authorList>
            <person name="Audoor S."/>
            <person name="Bilcke G."/>
        </authorList>
    </citation>
    <scope>NUCLEOTIDE SEQUENCE</scope>
</reference>
<proteinExistence type="predicted"/>
<dbReference type="AlphaFoldDB" id="A0AAD2FCI9"/>
<feature type="region of interest" description="Disordered" evidence="1">
    <location>
        <begin position="66"/>
        <end position="96"/>
    </location>
</feature>
<feature type="compositionally biased region" description="Acidic residues" evidence="1">
    <location>
        <begin position="66"/>
        <end position="80"/>
    </location>
</feature>
<keyword evidence="3" id="KW-0732">Signal</keyword>
<dbReference type="Proteomes" id="UP001295423">
    <property type="component" value="Unassembled WGS sequence"/>
</dbReference>
<feature type="compositionally biased region" description="Low complexity" evidence="1">
    <location>
        <begin position="330"/>
        <end position="342"/>
    </location>
</feature>
<dbReference type="EMBL" id="CAKOGP040000002">
    <property type="protein sequence ID" value="CAJ1923579.1"/>
    <property type="molecule type" value="Genomic_DNA"/>
</dbReference>
<protein>
    <recommendedName>
        <fullName evidence="6">Subtilisin</fullName>
    </recommendedName>
</protein>
<sequence>MRSLFPITLFLLLILCFLTSLSSAEEEKAEGERPNEFVSPLLENNNTPVETIPPILPVDMNLVEEEEPNSVELTNSEDSDSNSSSNTNDQQEDDEEQVEVWLPIIEVQFVCDHDTRPPSGGNVTEYMLNLYENLYNELLPNQVTVTRSSLHHLERFSTMSEISSTKWYYSDCNMTSPQLLASLKVKGKGVLNNAPTSMTELGMTQVHESMNEASIQEFFANNVCTNMTEFRASVESPQHHHQQSLYYTSHSATGPPKMTFEHVDHSLLLLCGGEDLVYYEEGPPDGGFLFFGFFVGFLMVSMIATELQKYDQRPHPLGGRRRDYDGVSTNDNNNNNNNNNNNSEVEMV</sequence>
<feature type="transmembrane region" description="Helical" evidence="2">
    <location>
        <begin position="286"/>
        <end position="305"/>
    </location>
</feature>
<feature type="chain" id="PRO_5041947702" description="Subtilisin" evidence="3">
    <location>
        <begin position="25"/>
        <end position="348"/>
    </location>
</feature>
<evidence type="ECO:0000256" key="1">
    <source>
        <dbReference type="SAM" id="MobiDB-lite"/>
    </source>
</evidence>
<gene>
    <name evidence="4" type="ORF">CYCCA115_LOCUS1038</name>
</gene>
<evidence type="ECO:0000313" key="5">
    <source>
        <dbReference type="Proteomes" id="UP001295423"/>
    </source>
</evidence>
<keyword evidence="2" id="KW-0812">Transmembrane</keyword>
<keyword evidence="2" id="KW-0472">Membrane</keyword>
<organism evidence="4 5">
    <name type="scientific">Cylindrotheca closterium</name>
    <dbReference type="NCBI Taxonomy" id="2856"/>
    <lineage>
        <taxon>Eukaryota</taxon>
        <taxon>Sar</taxon>
        <taxon>Stramenopiles</taxon>
        <taxon>Ochrophyta</taxon>
        <taxon>Bacillariophyta</taxon>
        <taxon>Bacillariophyceae</taxon>
        <taxon>Bacillariophycidae</taxon>
        <taxon>Bacillariales</taxon>
        <taxon>Bacillariaceae</taxon>
        <taxon>Cylindrotheca</taxon>
    </lineage>
</organism>
<comment type="caution">
    <text evidence="4">The sequence shown here is derived from an EMBL/GenBank/DDBJ whole genome shotgun (WGS) entry which is preliminary data.</text>
</comment>
<feature type="region of interest" description="Disordered" evidence="1">
    <location>
        <begin position="312"/>
        <end position="348"/>
    </location>
</feature>
<evidence type="ECO:0000256" key="2">
    <source>
        <dbReference type="SAM" id="Phobius"/>
    </source>
</evidence>